<feature type="transmembrane region" description="Helical" evidence="1">
    <location>
        <begin position="155"/>
        <end position="177"/>
    </location>
</feature>
<feature type="transmembrane region" description="Helical" evidence="1">
    <location>
        <begin position="70"/>
        <end position="87"/>
    </location>
</feature>
<dbReference type="PANTHER" id="PTHR34289">
    <property type="entry name" value="PROTEIN, PUTATIVE (DUF819)-RELATED"/>
    <property type="match status" value="1"/>
</dbReference>
<organism evidence="2">
    <name type="scientific">marine metagenome</name>
    <dbReference type="NCBI Taxonomy" id="408172"/>
    <lineage>
        <taxon>unclassified sequences</taxon>
        <taxon>metagenomes</taxon>
        <taxon>ecological metagenomes</taxon>
    </lineage>
</organism>
<feature type="transmembrane region" description="Helical" evidence="1">
    <location>
        <begin position="6"/>
        <end position="22"/>
    </location>
</feature>
<feature type="transmembrane region" description="Helical" evidence="1">
    <location>
        <begin position="358"/>
        <end position="384"/>
    </location>
</feature>
<feature type="transmembrane region" description="Helical" evidence="1">
    <location>
        <begin position="301"/>
        <end position="320"/>
    </location>
</feature>
<keyword evidence="1" id="KW-0472">Membrane</keyword>
<dbReference type="AlphaFoldDB" id="A0A381SUE3"/>
<keyword evidence="1" id="KW-1133">Transmembrane helix</keyword>
<keyword evidence="1" id="KW-0812">Transmembrane</keyword>
<dbReference type="EMBL" id="UINC01003584">
    <property type="protein sequence ID" value="SVA07576.1"/>
    <property type="molecule type" value="Genomic_DNA"/>
</dbReference>
<feature type="transmembrane region" description="Helical" evidence="1">
    <location>
        <begin position="29"/>
        <end position="50"/>
    </location>
</feature>
<reference evidence="2" key="1">
    <citation type="submission" date="2018-05" db="EMBL/GenBank/DDBJ databases">
        <authorList>
            <person name="Lanie J.A."/>
            <person name="Ng W.-L."/>
            <person name="Kazmierczak K.M."/>
            <person name="Andrzejewski T.M."/>
            <person name="Davidsen T.M."/>
            <person name="Wayne K.J."/>
            <person name="Tettelin H."/>
            <person name="Glass J.I."/>
            <person name="Rusch D."/>
            <person name="Podicherti R."/>
            <person name="Tsui H.-C.T."/>
            <person name="Winkler M.E."/>
        </authorList>
    </citation>
    <scope>NUCLEOTIDE SEQUENCE</scope>
</reference>
<dbReference type="InterPro" id="IPR008537">
    <property type="entry name" value="DUF819"/>
</dbReference>
<name>A0A381SUE3_9ZZZZ</name>
<gene>
    <name evidence="2" type="ORF">METZ01_LOCUS60430</name>
</gene>
<protein>
    <recommendedName>
        <fullName evidence="3">DUF819 domain-containing protein</fullName>
    </recommendedName>
</protein>
<feature type="non-terminal residue" evidence="2">
    <location>
        <position position="1"/>
    </location>
</feature>
<proteinExistence type="predicted"/>
<evidence type="ECO:0000256" key="1">
    <source>
        <dbReference type="SAM" id="Phobius"/>
    </source>
</evidence>
<accession>A0A381SUE3</accession>
<feature type="transmembrane region" description="Helical" evidence="1">
    <location>
        <begin position="245"/>
        <end position="265"/>
    </location>
</feature>
<evidence type="ECO:0000313" key="2">
    <source>
        <dbReference type="EMBL" id="SVA07576.1"/>
    </source>
</evidence>
<evidence type="ECO:0008006" key="3">
    <source>
        <dbReference type="Google" id="ProtNLM"/>
    </source>
</evidence>
<feature type="transmembrane region" description="Helical" evidence="1">
    <location>
        <begin position="94"/>
        <end position="116"/>
    </location>
</feature>
<feature type="transmembrane region" description="Helical" evidence="1">
    <location>
        <begin position="216"/>
        <end position="239"/>
    </location>
</feature>
<feature type="transmembrane region" description="Helical" evidence="1">
    <location>
        <begin position="327"/>
        <end position="352"/>
    </location>
</feature>
<dbReference type="PANTHER" id="PTHR34289:SF8">
    <property type="entry name" value="DUF819 DOMAIN-CONTAINING PROTEIN"/>
    <property type="match status" value="1"/>
</dbReference>
<dbReference type="Pfam" id="PF05684">
    <property type="entry name" value="DUF819"/>
    <property type="match status" value="1"/>
</dbReference>
<sequence length="388" mass="41751">VITQGFDFIALMFGLCGALVWLEQYCKTAFFRWFPSIVLVMFGSMALYTFGLWEFTEDVRRARETVRDNLIPAMLFLMSLKFNLAIIRRLGVRLIALCLASTLSIMLGFIVTQQIMQGFIGEETPLTFATMSAGWTGGTQNFVAVKEALSVSDEAMTYTLLMGALCYSFWLVVILALKPFKLKFDRFLRADDSGLDEVLDSLRHVASNKTVDMPSLLLMLGLSLVVATVSNHLGSFIASAGIFNAMIWVIIISSILGMAAAPTALGNIAASEEVSGIMLYVIVALIGAEVSLGVISEAPMYILSGFIILAIHGSILLCMARLLRMNLLLTGIASIANIGSAPSAAVVGAAYGRELVPVAIIMALIGSMIGSFVGLTVSEVLLWLGPAT</sequence>
<feature type="transmembrane region" description="Helical" evidence="1">
    <location>
        <begin position="277"/>
        <end position="295"/>
    </location>
</feature>